<dbReference type="Gene3D" id="3.40.50.2300">
    <property type="match status" value="1"/>
</dbReference>
<dbReference type="Gene3D" id="3.30.450.20">
    <property type="entry name" value="PAS domain"/>
    <property type="match status" value="1"/>
</dbReference>
<dbReference type="Pfam" id="PF00072">
    <property type="entry name" value="Response_reg"/>
    <property type="match status" value="1"/>
</dbReference>
<evidence type="ECO:0000259" key="7">
    <source>
        <dbReference type="PROSITE" id="PS50112"/>
    </source>
</evidence>
<dbReference type="InterPro" id="IPR001610">
    <property type="entry name" value="PAC"/>
</dbReference>
<dbReference type="InterPro" id="IPR000014">
    <property type="entry name" value="PAS"/>
</dbReference>
<comment type="caution">
    <text evidence="9">The sequence shown here is derived from an EMBL/GenBank/DDBJ whole genome shotgun (WGS) entry which is preliminary data.</text>
</comment>
<dbReference type="SUPFAM" id="SSF52172">
    <property type="entry name" value="CheY-like"/>
    <property type="match status" value="1"/>
</dbReference>
<dbReference type="CDD" id="cd00130">
    <property type="entry name" value="PAS"/>
    <property type="match status" value="1"/>
</dbReference>
<reference evidence="9 10" key="1">
    <citation type="submission" date="2015-01" db="EMBL/GenBank/DDBJ databases">
        <title>Genome sequence of the beneficial rhizobacterium Pseudomonas fluorescens 2-79.</title>
        <authorList>
            <person name="Thuermer A."/>
            <person name="Daniel R."/>
        </authorList>
    </citation>
    <scope>NUCLEOTIDE SEQUENCE [LARGE SCALE GENOMIC DNA]</scope>
    <source>
        <strain evidence="9 10">2-79</strain>
    </source>
</reference>
<dbReference type="Pfam" id="PF02518">
    <property type="entry name" value="HATPase_c"/>
    <property type="match status" value="1"/>
</dbReference>
<evidence type="ECO:0000313" key="9">
    <source>
        <dbReference type="EMBL" id="KIR24313.1"/>
    </source>
</evidence>
<feature type="domain" description="PAS" evidence="7">
    <location>
        <begin position="21"/>
        <end position="94"/>
    </location>
</feature>
<evidence type="ECO:0000259" key="8">
    <source>
        <dbReference type="PROSITE" id="PS50113"/>
    </source>
</evidence>
<dbReference type="InterPro" id="IPR000700">
    <property type="entry name" value="PAS-assoc_C"/>
</dbReference>
<dbReference type="Proteomes" id="UP000032210">
    <property type="component" value="Unassembled WGS sequence"/>
</dbReference>
<proteinExistence type="predicted"/>
<dbReference type="InterPro" id="IPR004358">
    <property type="entry name" value="Sig_transdc_His_kin-like_C"/>
</dbReference>
<protein>
    <recommendedName>
        <fullName evidence="2">histidine kinase</fullName>
        <ecNumber evidence="2">2.7.13.3</ecNumber>
    </recommendedName>
</protein>
<dbReference type="SUPFAM" id="SSF55874">
    <property type="entry name" value="ATPase domain of HSP90 chaperone/DNA topoisomerase II/histidine kinase"/>
    <property type="match status" value="1"/>
</dbReference>
<dbReference type="NCBIfam" id="NF010076">
    <property type="entry name" value="PRK13557.1"/>
    <property type="match status" value="1"/>
</dbReference>
<evidence type="ECO:0000259" key="6">
    <source>
        <dbReference type="PROSITE" id="PS50110"/>
    </source>
</evidence>
<sequence>MASKKKPVVDRVDPARLSSNRKDLFFAAMETSQSAMIVCDPAQPDNPIIFANQAFLRLTGYEQDEVIGRNCRLLQGPQTDKRALQQVHSAMTHHHEVCVEVLNYRKDGSTFWNEVFISPLFNEQGQLVYFFASQLDVSRRHDAELRVRRAQDLESLGQLTGGIAHDFNNLLQVMVGYLELIQQSAKRPGADPQRIFNSASRARAAAEKAQSLTQQLLAFSRKQRLDSRVINLNSLLTRTDFMAQTLQDVQLHVELAEDLWNCRIDPAQAELAVQHLLSNAQDALEGHAEPTVTVKTCNVQVPEDANAQRDGLAEGRYVGISISDNGDGIAESVQEKVMQPFFTTKEEGKGSGLGLSMVYGFVKQSGGTARIYSNPGAGTTVRLYFPADDSQLWVEQIPAATALQGDERILIVEDRPEVAELAQEILSDYGYRTDIAHSAAEALGRLAGATYDLVFSDLIMPGKMNGAVLAREIARLYPHTRVLLTTGYAKDSLERADIQVHEFELIAKPYQPVDLPRKIRRLLDTDWKAPASG</sequence>
<dbReference type="SMART" id="SM00086">
    <property type="entry name" value="PAC"/>
    <property type="match status" value="1"/>
</dbReference>
<dbReference type="NCBIfam" id="TIGR00229">
    <property type="entry name" value="sensory_box"/>
    <property type="match status" value="1"/>
</dbReference>
<dbReference type="PROSITE" id="PS50110">
    <property type="entry name" value="RESPONSE_REGULATORY"/>
    <property type="match status" value="1"/>
</dbReference>
<evidence type="ECO:0000313" key="10">
    <source>
        <dbReference type="Proteomes" id="UP000032210"/>
    </source>
</evidence>
<dbReference type="GO" id="GO:0000155">
    <property type="term" value="F:phosphorelay sensor kinase activity"/>
    <property type="evidence" value="ECO:0007669"/>
    <property type="project" value="InterPro"/>
</dbReference>
<comment type="catalytic activity">
    <reaction evidence="1">
        <text>ATP + protein L-histidine = ADP + protein N-phospho-L-histidine.</text>
        <dbReference type="EC" id="2.7.13.3"/>
    </reaction>
</comment>
<dbReference type="PROSITE" id="PS50112">
    <property type="entry name" value="PAS"/>
    <property type="match status" value="1"/>
</dbReference>
<dbReference type="PANTHER" id="PTHR43065:SF42">
    <property type="entry name" value="TWO-COMPONENT SENSOR PPRA"/>
    <property type="match status" value="1"/>
</dbReference>
<dbReference type="Gene3D" id="1.10.287.130">
    <property type="match status" value="1"/>
</dbReference>
<dbReference type="PROSITE" id="PS50113">
    <property type="entry name" value="PAC"/>
    <property type="match status" value="1"/>
</dbReference>
<dbReference type="InterPro" id="IPR003594">
    <property type="entry name" value="HATPase_dom"/>
</dbReference>
<dbReference type="Gene3D" id="3.30.565.10">
    <property type="entry name" value="Histidine kinase-like ATPase, C-terminal domain"/>
    <property type="match status" value="1"/>
</dbReference>
<keyword evidence="3 4" id="KW-0597">Phosphoprotein</keyword>
<dbReference type="InterPro" id="IPR035965">
    <property type="entry name" value="PAS-like_dom_sf"/>
</dbReference>
<dbReference type="RefSeq" id="WP_200893552.1">
    <property type="nucleotide sequence ID" value="NZ_JXCQ01000002.1"/>
</dbReference>
<dbReference type="SUPFAM" id="SSF55785">
    <property type="entry name" value="PYP-like sensor domain (PAS domain)"/>
    <property type="match status" value="1"/>
</dbReference>
<evidence type="ECO:0000256" key="4">
    <source>
        <dbReference type="PROSITE-ProRule" id="PRU00169"/>
    </source>
</evidence>
<accession>A0A0D0SR77</accession>
<dbReference type="InterPro" id="IPR003661">
    <property type="entry name" value="HisK_dim/P_dom"/>
</dbReference>
<dbReference type="PANTHER" id="PTHR43065">
    <property type="entry name" value="SENSOR HISTIDINE KINASE"/>
    <property type="match status" value="1"/>
</dbReference>
<dbReference type="EC" id="2.7.13.3" evidence="2"/>
<dbReference type="InterPro" id="IPR036890">
    <property type="entry name" value="HATPase_C_sf"/>
</dbReference>
<dbReference type="SMART" id="SM00448">
    <property type="entry name" value="REC"/>
    <property type="match status" value="1"/>
</dbReference>
<dbReference type="EMBL" id="JXCQ01000002">
    <property type="protein sequence ID" value="KIR24313.1"/>
    <property type="molecule type" value="Genomic_DNA"/>
</dbReference>
<dbReference type="SUPFAM" id="SSF47384">
    <property type="entry name" value="Homodimeric domain of signal transducing histidine kinase"/>
    <property type="match status" value="1"/>
</dbReference>
<name>A0A0D0SR77_PSEFL</name>
<evidence type="ECO:0000259" key="5">
    <source>
        <dbReference type="PROSITE" id="PS50109"/>
    </source>
</evidence>
<evidence type="ECO:0000256" key="2">
    <source>
        <dbReference type="ARBA" id="ARBA00012438"/>
    </source>
</evidence>
<dbReference type="SMART" id="SM00091">
    <property type="entry name" value="PAS"/>
    <property type="match status" value="1"/>
</dbReference>
<gene>
    <name evidence="9" type="ORF">PFLU3_02050</name>
</gene>
<evidence type="ECO:0000256" key="1">
    <source>
        <dbReference type="ARBA" id="ARBA00000085"/>
    </source>
</evidence>
<dbReference type="Pfam" id="PF13426">
    <property type="entry name" value="PAS_9"/>
    <property type="match status" value="1"/>
</dbReference>
<organism evidence="9 10">
    <name type="scientific">Pseudomonas fluorescens</name>
    <dbReference type="NCBI Taxonomy" id="294"/>
    <lineage>
        <taxon>Bacteria</taxon>
        <taxon>Pseudomonadati</taxon>
        <taxon>Pseudomonadota</taxon>
        <taxon>Gammaproteobacteria</taxon>
        <taxon>Pseudomonadales</taxon>
        <taxon>Pseudomonadaceae</taxon>
        <taxon>Pseudomonas</taxon>
    </lineage>
</organism>
<dbReference type="CDD" id="cd00082">
    <property type="entry name" value="HisKA"/>
    <property type="match status" value="1"/>
</dbReference>
<dbReference type="AlphaFoldDB" id="A0A0D0SR77"/>
<dbReference type="InterPro" id="IPR036097">
    <property type="entry name" value="HisK_dim/P_sf"/>
</dbReference>
<evidence type="ECO:0000256" key="3">
    <source>
        <dbReference type="ARBA" id="ARBA00022553"/>
    </source>
</evidence>
<feature type="modified residue" description="4-aspartylphosphate" evidence="4">
    <location>
        <position position="457"/>
    </location>
</feature>
<dbReference type="InterPro" id="IPR011006">
    <property type="entry name" value="CheY-like_superfamily"/>
</dbReference>
<dbReference type="PROSITE" id="PS50109">
    <property type="entry name" value="HIS_KIN"/>
    <property type="match status" value="1"/>
</dbReference>
<feature type="domain" description="Response regulatory" evidence="6">
    <location>
        <begin position="408"/>
        <end position="523"/>
    </location>
</feature>
<dbReference type="Pfam" id="PF00512">
    <property type="entry name" value="HisKA"/>
    <property type="match status" value="1"/>
</dbReference>
<dbReference type="SMART" id="SM00388">
    <property type="entry name" value="HisKA"/>
    <property type="match status" value="1"/>
</dbReference>
<feature type="domain" description="Histidine kinase" evidence="5">
    <location>
        <begin position="162"/>
        <end position="389"/>
    </location>
</feature>
<dbReference type="InterPro" id="IPR001789">
    <property type="entry name" value="Sig_transdc_resp-reg_receiver"/>
</dbReference>
<dbReference type="PRINTS" id="PR00344">
    <property type="entry name" value="BCTRLSENSOR"/>
</dbReference>
<dbReference type="InterPro" id="IPR005467">
    <property type="entry name" value="His_kinase_dom"/>
</dbReference>
<dbReference type="SMART" id="SM00387">
    <property type="entry name" value="HATPase_c"/>
    <property type="match status" value="1"/>
</dbReference>
<feature type="domain" description="PAC" evidence="8">
    <location>
        <begin position="95"/>
        <end position="149"/>
    </location>
</feature>